<dbReference type="PANTHER" id="PTHR22617">
    <property type="entry name" value="CHEMOTAXIS SENSOR HISTIDINE KINASE-RELATED"/>
    <property type="match status" value="1"/>
</dbReference>
<evidence type="ECO:0000259" key="1">
    <source>
        <dbReference type="PROSITE" id="PS50851"/>
    </source>
</evidence>
<dbReference type="PANTHER" id="PTHR22617:SF43">
    <property type="entry name" value="PROTEIN PILI"/>
    <property type="match status" value="1"/>
</dbReference>
<feature type="domain" description="CheW-like" evidence="1">
    <location>
        <begin position="36"/>
        <end position="176"/>
    </location>
</feature>
<dbReference type="SUPFAM" id="SSF50341">
    <property type="entry name" value="CheW-like"/>
    <property type="match status" value="1"/>
</dbReference>
<keyword evidence="3" id="KW-1185">Reference proteome</keyword>
<dbReference type="AlphaFoldDB" id="A0A3E0X391"/>
<dbReference type="GO" id="GO:0005829">
    <property type="term" value="C:cytosol"/>
    <property type="evidence" value="ECO:0007669"/>
    <property type="project" value="TreeGrafter"/>
</dbReference>
<accession>A0A3E0X391</accession>
<proteinExistence type="predicted"/>
<dbReference type="InterPro" id="IPR036061">
    <property type="entry name" value="CheW-like_dom_sf"/>
</dbReference>
<evidence type="ECO:0000313" key="2">
    <source>
        <dbReference type="EMBL" id="RFA39508.1"/>
    </source>
</evidence>
<dbReference type="EMBL" id="NFZW01000001">
    <property type="protein sequence ID" value="RFA39508.1"/>
    <property type="molecule type" value="Genomic_DNA"/>
</dbReference>
<evidence type="ECO:0000313" key="3">
    <source>
        <dbReference type="Proteomes" id="UP000256763"/>
    </source>
</evidence>
<dbReference type="Gene3D" id="2.40.50.180">
    <property type="entry name" value="CheA-289, Domain 4"/>
    <property type="match status" value="1"/>
</dbReference>
<dbReference type="Proteomes" id="UP000256763">
    <property type="component" value="Unassembled WGS sequence"/>
</dbReference>
<comment type="caution">
    <text evidence="2">The sequence shown here is derived from an EMBL/GenBank/DDBJ whole genome shotgun (WGS) entry which is preliminary data.</text>
</comment>
<dbReference type="Pfam" id="PF01584">
    <property type="entry name" value="CheW"/>
    <property type="match status" value="1"/>
</dbReference>
<gene>
    <name evidence="2" type="ORF">CAL65_01670</name>
</gene>
<dbReference type="RefSeq" id="WP_116300529.1">
    <property type="nucleotide sequence ID" value="NZ_NFZV01000001.1"/>
</dbReference>
<dbReference type="Gene3D" id="2.30.30.40">
    <property type="entry name" value="SH3 Domains"/>
    <property type="match status" value="1"/>
</dbReference>
<dbReference type="GO" id="GO:0006935">
    <property type="term" value="P:chemotaxis"/>
    <property type="evidence" value="ECO:0007669"/>
    <property type="project" value="InterPro"/>
</dbReference>
<dbReference type="SMART" id="SM00260">
    <property type="entry name" value="CheW"/>
    <property type="match status" value="1"/>
</dbReference>
<dbReference type="PROSITE" id="PS50851">
    <property type="entry name" value="CHEW"/>
    <property type="match status" value="1"/>
</dbReference>
<dbReference type="GO" id="GO:0007165">
    <property type="term" value="P:signal transduction"/>
    <property type="evidence" value="ECO:0007669"/>
    <property type="project" value="InterPro"/>
</dbReference>
<sequence length="181" mass="20299">MTNTPKISPFRLLQQLEQRGHEHGAELPAQEEVHEEWVGVAFRLGGAVYLAPMSDVTEILTCPQLSQVPRTKPWLKGLANVRGTLLPVMDLNGYLGRQSSALTRLSRVLVIRCEESMAGLLVDEVLGMRHFERNEWRALNQNADDAVQPYLDGAFEHDGESWPVFSMRALANHPLFLKVAS</sequence>
<dbReference type="OrthoDB" id="5298045at2"/>
<reference evidence="3" key="1">
    <citation type="submission" date="2017-05" db="EMBL/GenBank/DDBJ databases">
        <authorList>
            <person name="Sharma S."/>
            <person name="Sidhu C."/>
            <person name="Pinnaka A.K."/>
        </authorList>
    </citation>
    <scope>NUCLEOTIDE SEQUENCE [LARGE SCALE GENOMIC DNA]</scope>
    <source>
        <strain evidence="3">AK93</strain>
    </source>
</reference>
<name>A0A3E0X391_9GAMM</name>
<dbReference type="InterPro" id="IPR039315">
    <property type="entry name" value="CheW"/>
</dbReference>
<organism evidence="2 3">
    <name type="scientific">Alkalilimnicola ehrlichii</name>
    <dbReference type="NCBI Taxonomy" id="351052"/>
    <lineage>
        <taxon>Bacteria</taxon>
        <taxon>Pseudomonadati</taxon>
        <taxon>Pseudomonadota</taxon>
        <taxon>Gammaproteobacteria</taxon>
        <taxon>Chromatiales</taxon>
        <taxon>Ectothiorhodospiraceae</taxon>
        <taxon>Alkalilimnicola</taxon>
    </lineage>
</organism>
<protein>
    <recommendedName>
        <fullName evidence="1">CheW-like domain-containing protein</fullName>
    </recommendedName>
</protein>
<dbReference type="InterPro" id="IPR002545">
    <property type="entry name" value="CheW-lke_dom"/>
</dbReference>